<protein>
    <recommendedName>
        <fullName evidence="4">Helicase C-terminal domain-containing protein</fullName>
    </recommendedName>
</protein>
<dbReference type="Proteomes" id="UP000054217">
    <property type="component" value="Unassembled WGS sequence"/>
</dbReference>
<dbReference type="STRING" id="870435.A0A0C3NBE9"/>
<dbReference type="Gene3D" id="3.40.50.10810">
    <property type="entry name" value="Tandem AAA-ATPase domain"/>
    <property type="match status" value="1"/>
</dbReference>
<dbReference type="GO" id="GO:0006281">
    <property type="term" value="P:DNA repair"/>
    <property type="evidence" value="ECO:0007669"/>
    <property type="project" value="TreeGrafter"/>
</dbReference>
<dbReference type="EMBL" id="KN832196">
    <property type="protein sequence ID" value="KIN93225.1"/>
    <property type="molecule type" value="Genomic_DNA"/>
</dbReference>
<gene>
    <name evidence="5" type="ORF">M404DRAFT_171590</name>
</gene>
<dbReference type="InterPro" id="IPR027417">
    <property type="entry name" value="P-loop_NTPase"/>
</dbReference>
<dbReference type="Gene3D" id="3.40.50.300">
    <property type="entry name" value="P-loop containing nucleotide triphosphate hydrolases"/>
    <property type="match status" value="1"/>
</dbReference>
<accession>A0A0C3NBE9</accession>
<keyword evidence="2" id="KW-0378">Hydrolase</keyword>
<dbReference type="InterPro" id="IPR049730">
    <property type="entry name" value="SNF2/RAD54-like_C"/>
</dbReference>
<reference evidence="6" key="2">
    <citation type="submission" date="2015-01" db="EMBL/GenBank/DDBJ databases">
        <title>Evolutionary Origins and Diversification of the Mycorrhizal Mutualists.</title>
        <authorList>
            <consortium name="DOE Joint Genome Institute"/>
            <consortium name="Mycorrhizal Genomics Consortium"/>
            <person name="Kohler A."/>
            <person name="Kuo A."/>
            <person name="Nagy L.G."/>
            <person name="Floudas D."/>
            <person name="Copeland A."/>
            <person name="Barry K.W."/>
            <person name="Cichocki N."/>
            <person name="Veneault-Fourrey C."/>
            <person name="LaButti K."/>
            <person name="Lindquist E.A."/>
            <person name="Lipzen A."/>
            <person name="Lundell T."/>
            <person name="Morin E."/>
            <person name="Murat C."/>
            <person name="Riley R."/>
            <person name="Ohm R."/>
            <person name="Sun H."/>
            <person name="Tunlid A."/>
            <person name="Henrissat B."/>
            <person name="Grigoriev I.V."/>
            <person name="Hibbett D.S."/>
            <person name="Martin F."/>
        </authorList>
    </citation>
    <scope>NUCLEOTIDE SEQUENCE [LARGE SCALE GENOMIC DNA]</scope>
    <source>
        <strain evidence="6">Marx 270</strain>
    </source>
</reference>
<keyword evidence="1" id="KW-0547">Nucleotide-binding</keyword>
<dbReference type="AlphaFoldDB" id="A0A0C3NBE9"/>
<dbReference type="InParanoid" id="A0A0C3NBE9"/>
<evidence type="ECO:0000313" key="5">
    <source>
        <dbReference type="EMBL" id="KIN93225.1"/>
    </source>
</evidence>
<dbReference type="GO" id="GO:0005524">
    <property type="term" value="F:ATP binding"/>
    <property type="evidence" value="ECO:0007669"/>
    <property type="project" value="UniProtKB-KW"/>
</dbReference>
<keyword evidence="6" id="KW-1185">Reference proteome</keyword>
<dbReference type="Pfam" id="PF00271">
    <property type="entry name" value="Helicase_C"/>
    <property type="match status" value="1"/>
</dbReference>
<evidence type="ECO:0000259" key="4">
    <source>
        <dbReference type="PROSITE" id="PS51194"/>
    </source>
</evidence>
<dbReference type="HOGENOM" id="CLU_042561_0_0_1"/>
<keyword evidence="3" id="KW-0067">ATP-binding</keyword>
<proteinExistence type="predicted"/>
<dbReference type="InterPro" id="IPR038718">
    <property type="entry name" value="SNF2-like_sf"/>
</dbReference>
<evidence type="ECO:0000256" key="3">
    <source>
        <dbReference type="ARBA" id="ARBA00022840"/>
    </source>
</evidence>
<dbReference type="PANTHER" id="PTHR45626">
    <property type="entry name" value="TRANSCRIPTION TERMINATION FACTOR 2-RELATED"/>
    <property type="match status" value="1"/>
</dbReference>
<sequence>MDEAHSARKHNQIHRAFRGLKDKATSVIAMTATPITTKVQDLYIMGQWMGIPGFDDHREFLELNKEINRANRQDSKALREAGVEGSIIRGVFIGVRNQNTPDLLSPEVTREWMVKIRDRFASYVIRRTIDSMDFGGNKLFGMRPYQEHILKLQMYDAEMGILRSYAKDLVKENPIASADTRKNFYIEFRRSMLHPMLNPKNGGHWKRPESLEDWQREKTIKLDTLGQVVRHHLDSNGRAPLIMADDGQTLITSPDGVPDETDYGDDDRIIIYSAFPSSNQALIDVLALYDIAAIELNGTMTLKKRQAALDDFRTSTRTTGHRVLIISNVGMVGLNLACANIMVIVDTTWSALDDEQLRGRIFWYPQQKQVHIYRLIALATPDVFLNNISFDKGQLHSAFVGCTDEISLGLGLG</sequence>
<evidence type="ECO:0000256" key="2">
    <source>
        <dbReference type="ARBA" id="ARBA00022801"/>
    </source>
</evidence>
<dbReference type="SUPFAM" id="SSF52540">
    <property type="entry name" value="P-loop containing nucleoside triphosphate hydrolases"/>
    <property type="match status" value="1"/>
</dbReference>
<reference evidence="5 6" key="1">
    <citation type="submission" date="2014-04" db="EMBL/GenBank/DDBJ databases">
        <authorList>
            <consortium name="DOE Joint Genome Institute"/>
            <person name="Kuo A."/>
            <person name="Kohler A."/>
            <person name="Costa M.D."/>
            <person name="Nagy L.G."/>
            <person name="Floudas D."/>
            <person name="Copeland A."/>
            <person name="Barry K.W."/>
            <person name="Cichocki N."/>
            <person name="Veneault-Fourrey C."/>
            <person name="LaButti K."/>
            <person name="Lindquist E.A."/>
            <person name="Lipzen A."/>
            <person name="Lundell T."/>
            <person name="Morin E."/>
            <person name="Murat C."/>
            <person name="Sun H."/>
            <person name="Tunlid A."/>
            <person name="Henrissat B."/>
            <person name="Grigoriev I.V."/>
            <person name="Hibbett D.S."/>
            <person name="Martin F."/>
            <person name="Nordberg H.P."/>
            <person name="Cantor M.N."/>
            <person name="Hua S.X."/>
        </authorList>
    </citation>
    <scope>NUCLEOTIDE SEQUENCE [LARGE SCALE GENOMIC DNA]</scope>
    <source>
        <strain evidence="5 6">Marx 270</strain>
    </source>
</reference>
<dbReference type="CDD" id="cd18793">
    <property type="entry name" value="SF2_C_SNF"/>
    <property type="match status" value="1"/>
</dbReference>
<name>A0A0C3NBE9_PISTI</name>
<dbReference type="GO" id="GO:0016787">
    <property type="term" value="F:hydrolase activity"/>
    <property type="evidence" value="ECO:0007669"/>
    <property type="project" value="UniProtKB-KW"/>
</dbReference>
<dbReference type="GO" id="GO:0008094">
    <property type="term" value="F:ATP-dependent activity, acting on DNA"/>
    <property type="evidence" value="ECO:0007669"/>
    <property type="project" value="TreeGrafter"/>
</dbReference>
<feature type="domain" description="Helicase C-terminal" evidence="4">
    <location>
        <begin position="256"/>
        <end position="406"/>
    </location>
</feature>
<evidence type="ECO:0000313" key="6">
    <source>
        <dbReference type="Proteomes" id="UP000054217"/>
    </source>
</evidence>
<dbReference type="OrthoDB" id="3270319at2759"/>
<dbReference type="GO" id="GO:0005634">
    <property type="term" value="C:nucleus"/>
    <property type="evidence" value="ECO:0007669"/>
    <property type="project" value="TreeGrafter"/>
</dbReference>
<dbReference type="SMART" id="SM00490">
    <property type="entry name" value="HELICc"/>
    <property type="match status" value="1"/>
</dbReference>
<dbReference type="PANTHER" id="PTHR45626:SF22">
    <property type="entry name" value="DNA REPAIR PROTEIN RAD5"/>
    <property type="match status" value="1"/>
</dbReference>
<dbReference type="InterPro" id="IPR050628">
    <property type="entry name" value="SNF2_RAD54_helicase_TF"/>
</dbReference>
<evidence type="ECO:0000256" key="1">
    <source>
        <dbReference type="ARBA" id="ARBA00022741"/>
    </source>
</evidence>
<dbReference type="PROSITE" id="PS51194">
    <property type="entry name" value="HELICASE_CTER"/>
    <property type="match status" value="1"/>
</dbReference>
<organism evidence="5 6">
    <name type="scientific">Pisolithus tinctorius Marx 270</name>
    <dbReference type="NCBI Taxonomy" id="870435"/>
    <lineage>
        <taxon>Eukaryota</taxon>
        <taxon>Fungi</taxon>
        <taxon>Dikarya</taxon>
        <taxon>Basidiomycota</taxon>
        <taxon>Agaricomycotina</taxon>
        <taxon>Agaricomycetes</taxon>
        <taxon>Agaricomycetidae</taxon>
        <taxon>Boletales</taxon>
        <taxon>Sclerodermatineae</taxon>
        <taxon>Pisolithaceae</taxon>
        <taxon>Pisolithus</taxon>
    </lineage>
</organism>
<dbReference type="InterPro" id="IPR001650">
    <property type="entry name" value="Helicase_C-like"/>
</dbReference>